<evidence type="ECO:0000313" key="1">
    <source>
        <dbReference type="EMBL" id="CAH1106594.1"/>
    </source>
</evidence>
<dbReference type="Proteomes" id="UP001153636">
    <property type="component" value="Chromosome 2"/>
</dbReference>
<dbReference type="PANTHER" id="PTHR35385">
    <property type="entry name" value="PROTEIN B, PUTATIVE-RELATED-RELATED"/>
    <property type="match status" value="1"/>
</dbReference>
<keyword evidence="2" id="KW-1185">Reference proteome</keyword>
<accession>A0A9P0G8Y6</accession>
<dbReference type="AlphaFoldDB" id="A0A9P0G8Y6"/>
<dbReference type="OrthoDB" id="6747532at2759"/>
<name>A0A9P0G8Y6_9CUCU</name>
<dbReference type="PANTHER" id="PTHR35385:SF2">
    <property type="entry name" value="PROTEIN B, PUTATIVE-RELATED"/>
    <property type="match status" value="1"/>
</dbReference>
<protein>
    <submittedName>
        <fullName evidence="1">Uncharacterized protein</fullName>
    </submittedName>
</protein>
<reference evidence="1" key="1">
    <citation type="submission" date="2022-01" db="EMBL/GenBank/DDBJ databases">
        <authorList>
            <person name="King R."/>
        </authorList>
    </citation>
    <scope>NUCLEOTIDE SEQUENCE</scope>
</reference>
<organism evidence="1 2">
    <name type="scientific">Psylliodes chrysocephalus</name>
    <dbReference type="NCBI Taxonomy" id="3402493"/>
    <lineage>
        <taxon>Eukaryota</taxon>
        <taxon>Metazoa</taxon>
        <taxon>Ecdysozoa</taxon>
        <taxon>Arthropoda</taxon>
        <taxon>Hexapoda</taxon>
        <taxon>Insecta</taxon>
        <taxon>Pterygota</taxon>
        <taxon>Neoptera</taxon>
        <taxon>Endopterygota</taxon>
        <taxon>Coleoptera</taxon>
        <taxon>Polyphaga</taxon>
        <taxon>Cucujiformia</taxon>
        <taxon>Chrysomeloidea</taxon>
        <taxon>Chrysomelidae</taxon>
        <taxon>Galerucinae</taxon>
        <taxon>Alticini</taxon>
        <taxon>Psylliodes</taxon>
    </lineage>
</organism>
<gene>
    <name evidence="1" type="ORF">PSYICH_LOCUS7119</name>
</gene>
<evidence type="ECO:0000313" key="2">
    <source>
        <dbReference type="Proteomes" id="UP001153636"/>
    </source>
</evidence>
<proteinExistence type="predicted"/>
<sequence>MEDYQKNSKESWSILKTIKIASDRPRNLFKRVYHCHFKTSTRKVTKGVRNKRSKNINCPAQLFITIQRFIKSNKVSTVDQEYPCFVEFRNKHNHRLDVAEALLRKTCRI</sequence>
<dbReference type="EMBL" id="OV651814">
    <property type="protein sequence ID" value="CAH1106594.1"/>
    <property type="molecule type" value="Genomic_DNA"/>
</dbReference>